<name>A0A895YFV7_9ACTN</name>
<feature type="transmembrane region" description="Helical" evidence="2">
    <location>
        <begin position="35"/>
        <end position="52"/>
    </location>
</feature>
<evidence type="ECO:0000313" key="4">
    <source>
        <dbReference type="Proteomes" id="UP000662857"/>
    </source>
</evidence>
<dbReference type="AlphaFoldDB" id="A0A895YFV7"/>
<keyword evidence="2" id="KW-1133">Transmembrane helix</keyword>
<dbReference type="KEGG" id="nhy:JQS43_17655"/>
<feature type="region of interest" description="Disordered" evidence="1">
    <location>
        <begin position="87"/>
        <end position="110"/>
    </location>
</feature>
<dbReference type="EMBL" id="CP070499">
    <property type="protein sequence ID" value="QSB13426.1"/>
    <property type="molecule type" value="Genomic_DNA"/>
</dbReference>
<proteinExistence type="predicted"/>
<dbReference type="RefSeq" id="WP_239675509.1">
    <property type="nucleotide sequence ID" value="NZ_CP070499.1"/>
</dbReference>
<feature type="transmembrane region" description="Helical" evidence="2">
    <location>
        <begin position="59"/>
        <end position="80"/>
    </location>
</feature>
<keyword evidence="4" id="KW-1185">Reference proteome</keyword>
<reference evidence="3" key="1">
    <citation type="submission" date="2021-02" db="EMBL/GenBank/DDBJ databases">
        <title>Natrosporangium hydrolyticum gen. nov., sp. nov, a haloalkaliphilic actinobacterium from a soda solonchak soil.</title>
        <authorList>
            <person name="Sorokin D.Y."/>
            <person name="Khijniak T.V."/>
            <person name="Zakharycheva A.P."/>
            <person name="Boueva O.V."/>
            <person name="Ariskina E.V."/>
            <person name="Hahnke R.L."/>
            <person name="Bunk B."/>
            <person name="Sproer C."/>
            <person name="Schumann P."/>
            <person name="Evtushenko L.I."/>
            <person name="Kublanov I.V."/>
        </authorList>
    </citation>
    <scope>NUCLEOTIDE SEQUENCE</scope>
    <source>
        <strain evidence="3">DSM 106523</strain>
    </source>
</reference>
<keyword evidence="2" id="KW-0472">Membrane</keyword>
<gene>
    <name evidence="3" type="ORF">JQS43_17655</name>
</gene>
<protein>
    <submittedName>
        <fullName evidence="3">Uncharacterized protein</fullName>
    </submittedName>
</protein>
<accession>A0A895YFV7</accession>
<organism evidence="3 4">
    <name type="scientific">Natronosporangium hydrolyticum</name>
    <dbReference type="NCBI Taxonomy" id="2811111"/>
    <lineage>
        <taxon>Bacteria</taxon>
        <taxon>Bacillati</taxon>
        <taxon>Actinomycetota</taxon>
        <taxon>Actinomycetes</taxon>
        <taxon>Micromonosporales</taxon>
        <taxon>Micromonosporaceae</taxon>
        <taxon>Natronosporangium</taxon>
    </lineage>
</organism>
<keyword evidence="2" id="KW-0812">Transmembrane</keyword>
<dbReference type="Proteomes" id="UP000662857">
    <property type="component" value="Chromosome"/>
</dbReference>
<evidence type="ECO:0000256" key="2">
    <source>
        <dbReference type="SAM" id="Phobius"/>
    </source>
</evidence>
<evidence type="ECO:0000256" key="1">
    <source>
        <dbReference type="SAM" id="MobiDB-lite"/>
    </source>
</evidence>
<evidence type="ECO:0000313" key="3">
    <source>
        <dbReference type="EMBL" id="QSB13426.1"/>
    </source>
</evidence>
<sequence>MLGIPPTVAPETVLAQETPFQNWLSNWLAWLSDNLPMIFIVVAVLTGILVLAKGGVKQVLIFAIGAALAFLLLTNLEAIADFFSDELPIDAPPGPPEAPESPAPTEDATG</sequence>
<feature type="compositionally biased region" description="Pro residues" evidence="1">
    <location>
        <begin position="90"/>
        <end position="102"/>
    </location>
</feature>